<proteinExistence type="predicted"/>
<organism evidence="1 2">
    <name type="scientific">Salix dunnii</name>
    <dbReference type="NCBI Taxonomy" id="1413687"/>
    <lineage>
        <taxon>Eukaryota</taxon>
        <taxon>Viridiplantae</taxon>
        <taxon>Streptophyta</taxon>
        <taxon>Embryophyta</taxon>
        <taxon>Tracheophyta</taxon>
        <taxon>Spermatophyta</taxon>
        <taxon>Magnoliopsida</taxon>
        <taxon>eudicotyledons</taxon>
        <taxon>Gunneridae</taxon>
        <taxon>Pentapetalae</taxon>
        <taxon>rosids</taxon>
        <taxon>fabids</taxon>
        <taxon>Malpighiales</taxon>
        <taxon>Salicaceae</taxon>
        <taxon>Saliceae</taxon>
        <taxon>Salix</taxon>
    </lineage>
</organism>
<evidence type="ECO:0000313" key="1">
    <source>
        <dbReference type="EMBL" id="KAF9675053.1"/>
    </source>
</evidence>
<gene>
    <name evidence="1" type="ORF">SADUNF_Sadunf10G0191500</name>
</gene>
<name>A0A835MZ97_9ROSI</name>
<comment type="caution">
    <text evidence="1">The sequence shown here is derived from an EMBL/GenBank/DDBJ whole genome shotgun (WGS) entry which is preliminary data.</text>
</comment>
<accession>A0A835MZ97</accession>
<evidence type="ECO:0000313" key="2">
    <source>
        <dbReference type="Proteomes" id="UP000657918"/>
    </source>
</evidence>
<dbReference type="Proteomes" id="UP000657918">
    <property type="component" value="Unassembled WGS sequence"/>
</dbReference>
<sequence>MARLPPSSRGGGYSGYRLEDTILSVAAKLHAAPPLKVFSPIFSLEQNGERTLTDKIRSRFNTTFLKIVT</sequence>
<protein>
    <submittedName>
        <fullName evidence="1">Uncharacterized protein</fullName>
    </submittedName>
</protein>
<dbReference type="EMBL" id="JADGMS010000010">
    <property type="protein sequence ID" value="KAF9675053.1"/>
    <property type="molecule type" value="Genomic_DNA"/>
</dbReference>
<reference evidence="1 2" key="1">
    <citation type="submission" date="2020-10" db="EMBL/GenBank/DDBJ databases">
        <title>Plant Genome Project.</title>
        <authorList>
            <person name="Zhang R.-G."/>
        </authorList>
    </citation>
    <scope>NUCLEOTIDE SEQUENCE [LARGE SCALE GENOMIC DNA]</scope>
    <source>
        <strain evidence="1">FAFU-HL-1</strain>
        <tissue evidence="1">Leaf</tissue>
    </source>
</reference>
<dbReference type="AlphaFoldDB" id="A0A835MZ97"/>
<keyword evidence="2" id="KW-1185">Reference proteome</keyword>